<protein>
    <submittedName>
        <fullName evidence="1">Uncharacterized protein</fullName>
    </submittedName>
</protein>
<dbReference type="OrthoDB" id="4792011at2759"/>
<proteinExistence type="predicted"/>
<dbReference type="AlphaFoldDB" id="A0A8H3WMU4"/>
<dbReference type="Proteomes" id="UP000434172">
    <property type="component" value="Unassembled WGS sequence"/>
</dbReference>
<dbReference type="EMBL" id="WOWK01000010">
    <property type="protein sequence ID" value="KAF0329764.1"/>
    <property type="molecule type" value="Genomic_DNA"/>
</dbReference>
<name>A0A8H3WMU4_9PEZI</name>
<gene>
    <name evidence="1" type="ORF">GQ607_002937</name>
</gene>
<reference evidence="1 2" key="1">
    <citation type="submission" date="2019-12" db="EMBL/GenBank/DDBJ databases">
        <title>A genome sequence resource for the geographically widespread anthracnose pathogen Colletotrichum asianum.</title>
        <authorList>
            <person name="Meng Y."/>
        </authorList>
    </citation>
    <scope>NUCLEOTIDE SEQUENCE [LARGE SCALE GENOMIC DNA]</scope>
    <source>
        <strain evidence="1 2">ICMP 18580</strain>
    </source>
</reference>
<sequence>MDDELKHFFTRATIIQKDVQEILAKHGKDVEIIVAEDDGTNRIRLLYRDDKVYAMVVPWVYSPKKGIPKM</sequence>
<keyword evidence="2" id="KW-1185">Reference proteome</keyword>
<organism evidence="1 2">
    <name type="scientific">Colletotrichum asianum</name>
    <dbReference type="NCBI Taxonomy" id="702518"/>
    <lineage>
        <taxon>Eukaryota</taxon>
        <taxon>Fungi</taxon>
        <taxon>Dikarya</taxon>
        <taxon>Ascomycota</taxon>
        <taxon>Pezizomycotina</taxon>
        <taxon>Sordariomycetes</taxon>
        <taxon>Hypocreomycetidae</taxon>
        <taxon>Glomerellales</taxon>
        <taxon>Glomerellaceae</taxon>
        <taxon>Colletotrichum</taxon>
        <taxon>Colletotrichum gloeosporioides species complex</taxon>
    </lineage>
</organism>
<comment type="caution">
    <text evidence="1">The sequence shown here is derived from an EMBL/GenBank/DDBJ whole genome shotgun (WGS) entry which is preliminary data.</text>
</comment>
<evidence type="ECO:0000313" key="1">
    <source>
        <dbReference type="EMBL" id="KAF0329764.1"/>
    </source>
</evidence>
<accession>A0A8H3WMU4</accession>
<evidence type="ECO:0000313" key="2">
    <source>
        <dbReference type="Proteomes" id="UP000434172"/>
    </source>
</evidence>